<dbReference type="AlphaFoldDB" id="A0A3M7QCM6"/>
<comment type="caution">
    <text evidence="1">The sequence shown here is derived from an EMBL/GenBank/DDBJ whole genome shotgun (WGS) entry which is preliminary data.</text>
</comment>
<accession>A0A3M7QCM6</accession>
<sequence>MNQLKKIKTETKYLERGHLEVDDQFKISFQFKKCLRELAIERFKIWNLPAFYILIFDKTSKGQFKKKYGFNFKKSEFSQMNFGNYPYPLYTSFLSILLHSSLQQITIKL</sequence>
<evidence type="ECO:0000313" key="2">
    <source>
        <dbReference type="Proteomes" id="UP000276133"/>
    </source>
</evidence>
<keyword evidence="2" id="KW-1185">Reference proteome</keyword>
<dbReference type="EMBL" id="REGN01006644">
    <property type="protein sequence ID" value="RNA08751.1"/>
    <property type="molecule type" value="Genomic_DNA"/>
</dbReference>
<reference evidence="1 2" key="1">
    <citation type="journal article" date="2018" name="Sci. Rep.">
        <title>Genomic signatures of local adaptation to the degree of environmental predictability in rotifers.</title>
        <authorList>
            <person name="Franch-Gras L."/>
            <person name="Hahn C."/>
            <person name="Garcia-Roger E.M."/>
            <person name="Carmona M.J."/>
            <person name="Serra M."/>
            <person name="Gomez A."/>
        </authorList>
    </citation>
    <scope>NUCLEOTIDE SEQUENCE [LARGE SCALE GENOMIC DNA]</scope>
    <source>
        <strain evidence="1">HYR1</strain>
    </source>
</reference>
<name>A0A3M7QCM6_BRAPC</name>
<proteinExistence type="predicted"/>
<protein>
    <submittedName>
        <fullName evidence="1">Uncharacterized protein</fullName>
    </submittedName>
</protein>
<dbReference type="Proteomes" id="UP000276133">
    <property type="component" value="Unassembled WGS sequence"/>
</dbReference>
<organism evidence="1 2">
    <name type="scientific">Brachionus plicatilis</name>
    <name type="common">Marine rotifer</name>
    <name type="synonym">Brachionus muelleri</name>
    <dbReference type="NCBI Taxonomy" id="10195"/>
    <lineage>
        <taxon>Eukaryota</taxon>
        <taxon>Metazoa</taxon>
        <taxon>Spiralia</taxon>
        <taxon>Gnathifera</taxon>
        <taxon>Rotifera</taxon>
        <taxon>Eurotatoria</taxon>
        <taxon>Monogononta</taxon>
        <taxon>Pseudotrocha</taxon>
        <taxon>Ploima</taxon>
        <taxon>Brachionidae</taxon>
        <taxon>Brachionus</taxon>
    </lineage>
</organism>
<gene>
    <name evidence="1" type="ORF">BpHYR1_005424</name>
</gene>
<evidence type="ECO:0000313" key="1">
    <source>
        <dbReference type="EMBL" id="RNA08751.1"/>
    </source>
</evidence>